<accession>D0A150</accession>
<dbReference type="GeneID" id="23865836"/>
<dbReference type="RefSeq" id="XP_011777258.1">
    <property type="nucleotide sequence ID" value="XM_011778956.1"/>
</dbReference>
<name>D0A150_TRYB9</name>
<dbReference type="AlphaFoldDB" id="D0A150"/>
<evidence type="ECO:0000313" key="1">
    <source>
        <dbReference type="EMBL" id="CBH14992.1"/>
    </source>
</evidence>
<sequence>MSVATQPQCLREYDIRRSYHPCNFFFLMRSAYCRKPSSGFMAHSNVVVALLSLVALHFVPYYIQGTVSADSGSNTTVGFRCMRPFASLPRFSSTSMDAAENCKFKRYNVLNASAVVKCESTGNATGKAEPTAVTSTCSVTIHAAFRTMGGGKDDNADAADVYRYSLQLRAINNSVVHYKGFDQNGYGLCCSFIEGAKCTWEERETSGVQEAKQEVNATTSQAPTVKEPAVVSCPLHHGEEEHIAFRGSTVKPLHRLVVGNWEARLEFWRGGPSNREVLGRLLVPFRLTDENIAQGNNNTITERSGHTTAVVVVAEQDQLTGSRGDL</sequence>
<dbReference type="KEGG" id="tbg:TbgDal_X730"/>
<dbReference type="Proteomes" id="UP000002316">
    <property type="component" value="Chromosome 10"/>
</dbReference>
<evidence type="ECO:0000313" key="2">
    <source>
        <dbReference type="Proteomes" id="UP000002316"/>
    </source>
</evidence>
<protein>
    <submittedName>
        <fullName evidence="1">Uncharacterized protein</fullName>
    </submittedName>
</protein>
<organism evidence="1 2">
    <name type="scientific">Trypanosoma brucei gambiense (strain MHOM/CI/86/DAL972)</name>
    <dbReference type="NCBI Taxonomy" id="679716"/>
    <lineage>
        <taxon>Eukaryota</taxon>
        <taxon>Discoba</taxon>
        <taxon>Euglenozoa</taxon>
        <taxon>Kinetoplastea</taxon>
        <taxon>Metakinetoplastina</taxon>
        <taxon>Trypanosomatida</taxon>
        <taxon>Trypanosomatidae</taxon>
        <taxon>Trypanosoma</taxon>
    </lineage>
</organism>
<dbReference type="VEuPathDB" id="TriTrypDB:Tbg972.10.730"/>
<proteinExistence type="predicted"/>
<reference evidence="2" key="1">
    <citation type="journal article" date="2010" name="PLoS Negl. Trop. Dis.">
        <title>The genome sequence of Trypanosoma brucei gambiense, causative agent of chronic human african trypanosomiasis.</title>
        <authorList>
            <person name="Jackson A.P."/>
            <person name="Sanders M."/>
            <person name="Berry A."/>
            <person name="McQuillan J."/>
            <person name="Aslett M.A."/>
            <person name="Quail M.A."/>
            <person name="Chukualim B."/>
            <person name="Capewell P."/>
            <person name="MacLeod A."/>
            <person name="Melville S.E."/>
            <person name="Gibson W."/>
            <person name="Barry J.D."/>
            <person name="Berriman M."/>
            <person name="Hertz-Fowler C."/>
        </authorList>
    </citation>
    <scope>NUCLEOTIDE SEQUENCE [LARGE SCALE GENOMIC DNA]</scope>
    <source>
        <strain evidence="2">MHOM/CI/86/DAL972</strain>
    </source>
</reference>
<gene>
    <name evidence="1" type="ORF">TbgDal_X730</name>
</gene>
<dbReference type="EMBL" id="FN554973">
    <property type="protein sequence ID" value="CBH14992.1"/>
    <property type="molecule type" value="Genomic_DNA"/>
</dbReference>
<dbReference type="OrthoDB" id="242263at2759"/>